<name>A0A6N3DT15_FLAPL</name>
<evidence type="ECO:0000256" key="1">
    <source>
        <dbReference type="SAM" id="Coils"/>
    </source>
</evidence>
<reference evidence="2" key="1">
    <citation type="submission" date="2019-11" db="EMBL/GenBank/DDBJ databases">
        <authorList>
            <person name="Feng L."/>
        </authorList>
    </citation>
    <scope>NUCLEOTIDE SEQUENCE</scope>
    <source>
        <strain evidence="2">FplautiiLFYP42</strain>
    </source>
</reference>
<keyword evidence="1" id="KW-0175">Coiled coil</keyword>
<gene>
    <name evidence="2" type="ORF">FPLFYP42_01848</name>
</gene>
<accession>A0A6N3DT15</accession>
<sequence>MGIFRDMAGIAAGAAGISARKAKAKKVLDEHRQRAQEELSIHEAEFKEYIASERTRYLSRKEHYIVTYMFTQMMLGSTMGQRDFSFLDQMAQEYRSGNVFRDNLKKVETEYYSFLAQAFKDGEITASSMILVLKDLLYFKEIRDEVQLIIASELVLQDEMTASSSIFTNCEDVESLIKAIRDFNIIDCNPTIGAFSDGVEALDNGDYKSAVKHWLYGSYSKEDFGKIKLALLHFAQDENQDIGAVELYGVYTKLCRRLFGISKVKVVDGEEKVILYPSVDMVIAEELRHIHSGSADQYDETLQDWLSNCGTRVDRNQLDVLQNVFFHFGAFGQEQIVLEYMVKNNMPRTPDQEQRLRLLKGNGAIGAGSSSVAFDTLDVQPREGEYLYDHRFFTWKSNEIQQYFTSISLKRKCQKFPMVIDEWQKDVSLQGIRWNDEHISQLIRDGLIRNFGDMYRVSIVQAGAAIEGWVDTLPTIHVQTKDSFVRNSELSFLISGEQITNSSIHLIIMVLLSPADANGQLLESDSLYKKVVAIKENHNPRIDTFISTMKNILITELENWINQFNNDQDIY</sequence>
<protein>
    <submittedName>
        <fullName evidence="2">Uncharacterized protein</fullName>
    </submittedName>
</protein>
<dbReference type="EMBL" id="CACRUB010000031">
    <property type="protein sequence ID" value="VYU29731.1"/>
    <property type="molecule type" value="Genomic_DNA"/>
</dbReference>
<organism evidence="2">
    <name type="scientific">Flavonifractor plautii</name>
    <name type="common">Fusobacterium plautii</name>
    <dbReference type="NCBI Taxonomy" id="292800"/>
    <lineage>
        <taxon>Bacteria</taxon>
        <taxon>Bacillati</taxon>
        <taxon>Bacillota</taxon>
        <taxon>Clostridia</taxon>
        <taxon>Eubacteriales</taxon>
        <taxon>Oscillospiraceae</taxon>
        <taxon>Flavonifractor</taxon>
    </lineage>
</organism>
<dbReference type="RefSeq" id="WP_156621582.1">
    <property type="nucleotide sequence ID" value="NZ_CACRUB010000031.1"/>
</dbReference>
<proteinExistence type="predicted"/>
<feature type="coiled-coil region" evidence="1">
    <location>
        <begin position="25"/>
        <end position="52"/>
    </location>
</feature>
<dbReference type="AlphaFoldDB" id="A0A6N3DT15"/>
<evidence type="ECO:0000313" key="2">
    <source>
        <dbReference type="EMBL" id="VYU29731.1"/>
    </source>
</evidence>